<organism evidence="2 3">
    <name type="scientific">Anaeromonas frigoriresistens</name>
    <dbReference type="NCBI Taxonomy" id="2683708"/>
    <lineage>
        <taxon>Bacteria</taxon>
        <taxon>Bacillati</taxon>
        <taxon>Bacillota</taxon>
        <taxon>Tissierellia</taxon>
        <taxon>Tissierellales</taxon>
        <taxon>Thermohalobacteraceae</taxon>
        <taxon>Anaeromonas</taxon>
    </lineage>
</organism>
<accession>A0A942Z7W1</accession>
<proteinExistence type="predicted"/>
<keyword evidence="3" id="KW-1185">Reference proteome</keyword>
<protein>
    <submittedName>
        <fullName evidence="2">Uncharacterized protein</fullName>
    </submittedName>
</protein>
<dbReference type="EMBL" id="WSFT01000019">
    <property type="protein sequence ID" value="MBS4537668.1"/>
    <property type="molecule type" value="Genomic_DNA"/>
</dbReference>
<evidence type="ECO:0000313" key="3">
    <source>
        <dbReference type="Proteomes" id="UP000724672"/>
    </source>
</evidence>
<name>A0A942Z7W1_9FIRM</name>
<gene>
    <name evidence="2" type="ORF">GOQ27_04285</name>
</gene>
<dbReference type="Proteomes" id="UP000724672">
    <property type="component" value="Unassembled WGS sequence"/>
</dbReference>
<keyword evidence="1" id="KW-0472">Membrane</keyword>
<dbReference type="RefSeq" id="WP_203365590.1">
    <property type="nucleotide sequence ID" value="NZ_WSFT01000019.1"/>
</dbReference>
<sequence>MNDTICFDFRNQGKDMQENKDVERREVEEKRNSSRVQATFIKYFAYILIFFGFLYFLVRYVFPMLR</sequence>
<comment type="caution">
    <text evidence="2">The sequence shown here is derived from an EMBL/GenBank/DDBJ whole genome shotgun (WGS) entry which is preliminary data.</text>
</comment>
<reference evidence="2" key="1">
    <citation type="submission" date="2019-12" db="EMBL/GenBank/DDBJ databases">
        <title>Clostridiaceae gen. nov. sp. nov., isolated from sediment in Xinjiang, China.</title>
        <authorList>
            <person name="Zhang R."/>
        </authorList>
    </citation>
    <scope>NUCLEOTIDE SEQUENCE</scope>
    <source>
        <strain evidence="2">D2Q-11</strain>
    </source>
</reference>
<evidence type="ECO:0000313" key="2">
    <source>
        <dbReference type="EMBL" id="MBS4537668.1"/>
    </source>
</evidence>
<keyword evidence="1" id="KW-1133">Transmembrane helix</keyword>
<keyword evidence="1" id="KW-0812">Transmembrane</keyword>
<dbReference type="AlphaFoldDB" id="A0A942Z7W1"/>
<evidence type="ECO:0000256" key="1">
    <source>
        <dbReference type="SAM" id="Phobius"/>
    </source>
</evidence>
<feature type="transmembrane region" description="Helical" evidence="1">
    <location>
        <begin position="43"/>
        <end position="62"/>
    </location>
</feature>